<name>A0A512NS10_9HYPH</name>
<dbReference type="Pfam" id="PF13188">
    <property type="entry name" value="PAS_8"/>
    <property type="match status" value="1"/>
</dbReference>
<accession>A0A512NS10</accession>
<protein>
    <recommendedName>
        <fullName evidence="1">PAS domain-containing protein</fullName>
    </recommendedName>
</protein>
<keyword evidence="3" id="KW-1185">Reference proteome</keyword>
<dbReference type="EMBL" id="BKAJ01000248">
    <property type="protein sequence ID" value="GEP61702.1"/>
    <property type="molecule type" value="Genomic_DNA"/>
</dbReference>
<dbReference type="Proteomes" id="UP000321058">
    <property type="component" value="Unassembled WGS sequence"/>
</dbReference>
<dbReference type="AlphaFoldDB" id="A0A512NS10"/>
<dbReference type="Gene3D" id="3.30.450.20">
    <property type="entry name" value="PAS domain"/>
    <property type="match status" value="1"/>
</dbReference>
<dbReference type="SUPFAM" id="SSF55785">
    <property type="entry name" value="PYP-like sensor domain (PAS domain)"/>
    <property type="match status" value="1"/>
</dbReference>
<feature type="domain" description="PAS" evidence="1">
    <location>
        <begin position="10"/>
        <end position="51"/>
    </location>
</feature>
<organism evidence="2 3">
    <name type="scientific">Reyranella soli</name>
    <dbReference type="NCBI Taxonomy" id="1230389"/>
    <lineage>
        <taxon>Bacteria</taxon>
        <taxon>Pseudomonadati</taxon>
        <taxon>Pseudomonadota</taxon>
        <taxon>Alphaproteobacteria</taxon>
        <taxon>Hyphomicrobiales</taxon>
        <taxon>Reyranellaceae</taxon>
        <taxon>Reyranella</taxon>
    </lineage>
</organism>
<reference evidence="2 3" key="1">
    <citation type="submission" date="2019-07" db="EMBL/GenBank/DDBJ databases">
        <title>Whole genome shotgun sequence of Reyranella soli NBRC 108950.</title>
        <authorList>
            <person name="Hosoyama A."/>
            <person name="Uohara A."/>
            <person name="Ohji S."/>
            <person name="Ichikawa N."/>
        </authorList>
    </citation>
    <scope>NUCLEOTIDE SEQUENCE [LARGE SCALE GENOMIC DNA]</scope>
    <source>
        <strain evidence="2 3">NBRC 108950</strain>
    </source>
</reference>
<sequence length="76" mass="8275">MEGKRQLSDALLDAAARPVIVVEPDGRIVQANHAAWRILDAADGLMVRRDRLTAARPGDTSAVRRRIKAAAECDLI</sequence>
<dbReference type="InterPro" id="IPR035965">
    <property type="entry name" value="PAS-like_dom_sf"/>
</dbReference>
<proteinExistence type="predicted"/>
<evidence type="ECO:0000313" key="2">
    <source>
        <dbReference type="EMBL" id="GEP61702.1"/>
    </source>
</evidence>
<comment type="caution">
    <text evidence="2">The sequence shown here is derived from an EMBL/GenBank/DDBJ whole genome shotgun (WGS) entry which is preliminary data.</text>
</comment>
<gene>
    <name evidence="2" type="ORF">RSO01_88680</name>
</gene>
<evidence type="ECO:0000313" key="3">
    <source>
        <dbReference type="Proteomes" id="UP000321058"/>
    </source>
</evidence>
<dbReference type="InterPro" id="IPR000014">
    <property type="entry name" value="PAS"/>
</dbReference>
<evidence type="ECO:0000259" key="1">
    <source>
        <dbReference type="Pfam" id="PF13188"/>
    </source>
</evidence>